<reference evidence="3 4" key="1">
    <citation type="journal article" date="2011" name="J. Bacteriol.">
        <title>The Draft Genome of Planococcus donghaensis MPA1U2 Reveals Nonsporulation Pathways Controlled by a Conserved Spo0A Regulon.</title>
        <authorList>
            <person name="Pearson M.D."/>
            <person name="Noller H.F."/>
        </authorList>
    </citation>
    <scope>NUCLEOTIDE SEQUENCE [LARGE SCALE GENOMIC DNA]</scope>
    <source>
        <strain evidence="3 4">MPA1U2</strain>
    </source>
</reference>
<feature type="transmembrane region" description="Helical" evidence="1">
    <location>
        <begin position="6"/>
        <end position="22"/>
    </location>
</feature>
<dbReference type="InterPro" id="IPR046499">
    <property type="entry name" value="DUF6677"/>
</dbReference>
<protein>
    <recommendedName>
        <fullName evidence="2">DUF6677 domain-containing protein</fullName>
    </recommendedName>
</protein>
<evidence type="ECO:0000313" key="4">
    <source>
        <dbReference type="Proteomes" id="UP000003052"/>
    </source>
</evidence>
<feature type="transmembrane region" description="Helical" evidence="1">
    <location>
        <begin position="29"/>
        <end position="57"/>
    </location>
</feature>
<dbReference type="EMBL" id="AEPB01000001">
    <property type="protein sequence ID" value="EGA91405.1"/>
    <property type="molecule type" value="Genomic_DNA"/>
</dbReference>
<gene>
    <name evidence="3" type="ORF">GPDM_01020</name>
</gene>
<proteinExistence type="predicted"/>
<keyword evidence="1" id="KW-0812">Transmembrane</keyword>
<keyword evidence="1" id="KW-1133">Transmembrane helix</keyword>
<comment type="caution">
    <text evidence="3">The sequence shown here is derived from an EMBL/GenBank/DDBJ whole genome shotgun (WGS) entry which is preliminary data.</text>
</comment>
<organism evidence="3 4">
    <name type="scientific">Planococcus donghaensis MPA1U2</name>
    <dbReference type="NCBI Taxonomy" id="933115"/>
    <lineage>
        <taxon>Bacteria</taxon>
        <taxon>Bacillati</taxon>
        <taxon>Bacillota</taxon>
        <taxon>Bacilli</taxon>
        <taxon>Bacillales</taxon>
        <taxon>Caryophanaceae</taxon>
        <taxon>Planococcus</taxon>
    </lineage>
</organism>
<evidence type="ECO:0000313" key="3">
    <source>
        <dbReference type="EMBL" id="EGA91405.1"/>
    </source>
</evidence>
<name>E7RCP0_9BACL</name>
<feature type="domain" description="DUF6677" evidence="2">
    <location>
        <begin position="7"/>
        <end position="47"/>
    </location>
</feature>
<dbReference type="RefSeq" id="WP_008428027.1">
    <property type="nucleotide sequence ID" value="NZ_AEPB01000001.1"/>
</dbReference>
<accession>E7RCP0</accession>
<dbReference type="Pfam" id="PF20382">
    <property type="entry name" value="DUF6677"/>
    <property type="match status" value="1"/>
</dbReference>
<sequence length="74" mass="8043">MKNPWIAGILSFVFPGIGHLYLGKVKKGLLLVIINIISILTIGLIVGIFGMLIVWIYSIFDSVKLARTSNAVAT</sequence>
<dbReference type="Proteomes" id="UP000003052">
    <property type="component" value="Unassembled WGS sequence"/>
</dbReference>
<dbReference type="AlphaFoldDB" id="E7RCP0"/>
<evidence type="ECO:0000256" key="1">
    <source>
        <dbReference type="SAM" id="Phobius"/>
    </source>
</evidence>
<keyword evidence="1" id="KW-0472">Membrane</keyword>
<evidence type="ECO:0000259" key="2">
    <source>
        <dbReference type="Pfam" id="PF20382"/>
    </source>
</evidence>
<dbReference type="eggNOG" id="COG2314">
    <property type="taxonomic scope" value="Bacteria"/>
</dbReference>